<evidence type="ECO:0000313" key="1">
    <source>
        <dbReference type="EMBL" id="KAL3317432.1"/>
    </source>
</evidence>
<accession>A0ABD2QD04</accession>
<dbReference type="EMBL" id="JBJKFK010000383">
    <property type="protein sequence ID" value="KAL3317432.1"/>
    <property type="molecule type" value="Genomic_DNA"/>
</dbReference>
<sequence length="161" mass="18186">MEDLLEGNDVQDPKMVSRIVGAAFQKADYPLRERIHRLTSENKLNWPALKSSITSMLLPDPVETMIQDFHEVARDDLAPSEKFERIKALMSSPTDGLAYWMCSIGYPLAFRAQHHAASIKEQMDHPAVMRFVRPPAPQSRHSVVARHMHSRLVAASMTSHG</sequence>
<organism evidence="1 2">
    <name type="scientific">Cichlidogyrus casuarinus</name>
    <dbReference type="NCBI Taxonomy" id="1844966"/>
    <lineage>
        <taxon>Eukaryota</taxon>
        <taxon>Metazoa</taxon>
        <taxon>Spiralia</taxon>
        <taxon>Lophotrochozoa</taxon>
        <taxon>Platyhelminthes</taxon>
        <taxon>Monogenea</taxon>
        <taxon>Monopisthocotylea</taxon>
        <taxon>Dactylogyridea</taxon>
        <taxon>Ancyrocephalidae</taxon>
        <taxon>Cichlidogyrus</taxon>
    </lineage>
</organism>
<name>A0ABD2QD04_9PLAT</name>
<comment type="caution">
    <text evidence="1">The sequence shown here is derived from an EMBL/GenBank/DDBJ whole genome shotgun (WGS) entry which is preliminary data.</text>
</comment>
<reference evidence="1 2" key="1">
    <citation type="submission" date="2024-11" db="EMBL/GenBank/DDBJ databases">
        <title>Adaptive evolution of stress response genes in parasites aligns with host niche diversity.</title>
        <authorList>
            <person name="Hahn C."/>
            <person name="Resl P."/>
        </authorList>
    </citation>
    <scope>NUCLEOTIDE SEQUENCE [LARGE SCALE GENOMIC DNA]</scope>
    <source>
        <strain evidence="1">EGGRZ-B1_66</strain>
        <tissue evidence="1">Body</tissue>
    </source>
</reference>
<proteinExistence type="predicted"/>
<dbReference type="AlphaFoldDB" id="A0ABD2QD04"/>
<dbReference type="Proteomes" id="UP001626550">
    <property type="component" value="Unassembled WGS sequence"/>
</dbReference>
<protein>
    <submittedName>
        <fullName evidence="1">Uncharacterized protein</fullName>
    </submittedName>
</protein>
<gene>
    <name evidence="1" type="ORF">Ciccas_003914</name>
</gene>
<evidence type="ECO:0000313" key="2">
    <source>
        <dbReference type="Proteomes" id="UP001626550"/>
    </source>
</evidence>
<keyword evidence="2" id="KW-1185">Reference proteome</keyword>